<dbReference type="OrthoDB" id="3698794at2"/>
<dbReference type="EMBL" id="AYXG01000147">
    <property type="protein sequence ID" value="EWC60668.1"/>
    <property type="molecule type" value="Genomic_DNA"/>
</dbReference>
<evidence type="ECO:0008006" key="5">
    <source>
        <dbReference type="Google" id="ProtNLM"/>
    </source>
</evidence>
<keyword evidence="1" id="KW-0175">Coiled coil</keyword>
<evidence type="ECO:0000313" key="4">
    <source>
        <dbReference type="Proteomes" id="UP000019277"/>
    </source>
</evidence>
<feature type="coiled-coil region" evidence="1">
    <location>
        <begin position="54"/>
        <end position="81"/>
    </location>
</feature>
<protein>
    <recommendedName>
        <fullName evidence="5">Secreted protein</fullName>
    </recommendedName>
</protein>
<evidence type="ECO:0000313" key="3">
    <source>
        <dbReference type="EMBL" id="EWC60668.1"/>
    </source>
</evidence>
<dbReference type="PROSITE" id="PS51257">
    <property type="entry name" value="PROKAR_LIPOPROTEIN"/>
    <property type="match status" value="1"/>
</dbReference>
<dbReference type="Proteomes" id="UP000019277">
    <property type="component" value="Unassembled WGS sequence"/>
</dbReference>
<gene>
    <name evidence="3" type="ORF">UO65_3951</name>
</gene>
<dbReference type="eggNOG" id="ENOG502ZHQ0">
    <property type="taxonomic scope" value="Bacteria"/>
</dbReference>
<evidence type="ECO:0000256" key="2">
    <source>
        <dbReference type="SAM" id="SignalP"/>
    </source>
</evidence>
<dbReference type="NCBIfam" id="NF037950">
    <property type="entry name" value="spanin2_1"/>
    <property type="match status" value="1"/>
</dbReference>
<proteinExistence type="predicted"/>
<sequence>MRSRLATVLCAAALVGGLSACDSVRQATDAASAATDKTSICIEALQLANFTPSSQDVEQTASDAKRRADELQALADKAADTTLRDALSGMSDKVSELDVRNLDPATVADWTREKVSAFNTLTQACL</sequence>
<dbReference type="RefSeq" id="WP_035284645.1">
    <property type="nucleotide sequence ID" value="NZ_AYXG01000147.1"/>
</dbReference>
<evidence type="ECO:0000256" key="1">
    <source>
        <dbReference type="SAM" id="Coils"/>
    </source>
</evidence>
<feature type="signal peptide" evidence="2">
    <location>
        <begin position="1"/>
        <end position="20"/>
    </location>
</feature>
<feature type="chain" id="PRO_5044489800" description="Secreted protein" evidence="2">
    <location>
        <begin position="21"/>
        <end position="126"/>
    </location>
</feature>
<accession>W7IJY4</accession>
<organism evidence="3 4">
    <name type="scientific">Actinokineospora spheciospongiae</name>
    <dbReference type="NCBI Taxonomy" id="909613"/>
    <lineage>
        <taxon>Bacteria</taxon>
        <taxon>Bacillati</taxon>
        <taxon>Actinomycetota</taxon>
        <taxon>Actinomycetes</taxon>
        <taxon>Pseudonocardiales</taxon>
        <taxon>Pseudonocardiaceae</taxon>
        <taxon>Actinokineospora</taxon>
    </lineage>
</organism>
<name>W7IJY4_9PSEU</name>
<accession>A0A8E3BGX4</accession>
<reference evidence="3 4" key="1">
    <citation type="journal article" date="2014" name="Genome Announc.">
        <title>Draft Genome Sequence of the Antitrypanosomally Active Sponge-Associated Bacterium Actinokineospora sp. Strain EG49.</title>
        <authorList>
            <person name="Harjes J."/>
            <person name="Ryu T."/>
            <person name="Abdelmohsen U.R."/>
            <person name="Moitinho-Silva L."/>
            <person name="Horn H."/>
            <person name="Ravasi T."/>
            <person name="Hentschel U."/>
        </authorList>
    </citation>
    <scope>NUCLEOTIDE SEQUENCE [LARGE SCALE GENOMIC DNA]</scope>
    <source>
        <strain evidence="3 4">EG49</strain>
    </source>
</reference>
<dbReference type="AlphaFoldDB" id="W7IJY4"/>
<comment type="caution">
    <text evidence="3">The sequence shown here is derived from an EMBL/GenBank/DDBJ whole genome shotgun (WGS) entry which is preliminary data.</text>
</comment>
<keyword evidence="4" id="KW-1185">Reference proteome</keyword>
<keyword evidence="2" id="KW-0732">Signal</keyword>